<feature type="binding site" evidence="7">
    <location>
        <begin position="185"/>
        <end position="186"/>
    </location>
    <ligand>
        <name>substrate</name>
    </ligand>
</feature>
<dbReference type="InterPro" id="IPR001345">
    <property type="entry name" value="PG/BPGM_mutase_AS"/>
</dbReference>
<keyword evidence="4 9" id="KW-0324">Glycolysis</keyword>
<evidence type="ECO:0000313" key="10">
    <source>
        <dbReference type="EMBL" id="KAK6185806.1"/>
    </source>
</evidence>
<feature type="binding site" evidence="7">
    <location>
        <begin position="10"/>
        <end position="17"/>
    </location>
    <ligand>
        <name>substrate</name>
    </ligand>
</feature>
<dbReference type="GO" id="GO:0006096">
    <property type="term" value="P:glycolytic process"/>
    <property type="evidence" value="ECO:0007669"/>
    <property type="project" value="UniProtKB-KW"/>
</dbReference>
<dbReference type="InterPro" id="IPR005952">
    <property type="entry name" value="Phosphogly_mut1"/>
</dbReference>
<organism evidence="10 11">
    <name type="scientific">Patella caerulea</name>
    <name type="common">Rayed Mediterranean limpet</name>
    <dbReference type="NCBI Taxonomy" id="87958"/>
    <lineage>
        <taxon>Eukaryota</taxon>
        <taxon>Metazoa</taxon>
        <taxon>Spiralia</taxon>
        <taxon>Lophotrochozoa</taxon>
        <taxon>Mollusca</taxon>
        <taxon>Gastropoda</taxon>
        <taxon>Patellogastropoda</taxon>
        <taxon>Patelloidea</taxon>
        <taxon>Patellidae</taxon>
        <taxon>Patella</taxon>
    </lineage>
</organism>
<feature type="binding site" evidence="7">
    <location>
        <begin position="116"/>
        <end position="117"/>
    </location>
    <ligand>
        <name>substrate</name>
    </ligand>
</feature>
<keyword evidence="11" id="KW-1185">Reference proteome</keyword>
<dbReference type="Pfam" id="PF00300">
    <property type="entry name" value="His_Phos_1"/>
    <property type="match status" value="1"/>
</dbReference>
<dbReference type="EC" id="5.4.2.11" evidence="9"/>
<evidence type="ECO:0000256" key="2">
    <source>
        <dbReference type="ARBA" id="ARBA00000505"/>
    </source>
</evidence>
<feature type="active site" description="Tele-phosphohistidine intermediate" evidence="6">
    <location>
        <position position="11"/>
    </location>
</feature>
<dbReference type="EC" id="5.4.2.4" evidence="9"/>
<evidence type="ECO:0000256" key="7">
    <source>
        <dbReference type="PIRSR" id="PIRSR613078-2"/>
    </source>
</evidence>
<dbReference type="SMART" id="SM00855">
    <property type="entry name" value="PGAM"/>
    <property type="match status" value="1"/>
</dbReference>
<evidence type="ECO:0000256" key="5">
    <source>
        <dbReference type="ARBA" id="ARBA00023235"/>
    </source>
</evidence>
<evidence type="ECO:0000313" key="11">
    <source>
        <dbReference type="Proteomes" id="UP001347796"/>
    </source>
</evidence>
<feature type="binding site" evidence="7">
    <location>
        <begin position="89"/>
        <end position="92"/>
    </location>
    <ligand>
        <name>substrate</name>
    </ligand>
</feature>
<dbReference type="InterPro" id="IPR013078">
    <property type="entry name" value="His_Pase_superF_clade-1"/>
</dbReference>
<evidence type="ECO:0000256" key="1">
    <source>
        <dbReference type="ARBA" id="ARBA00000380"/>
    </source>
</evidence>
<evidence type="ECO:0000256" key="4">
    <source>
        <dbReference type="ARBA" id="ARBA00023152"/>
    </source>
</evidence>
<dbReference type="CDD" id="cd07067">
    <property type="entry name" value="HP_PGM_like"/>
    <property type="match status" value="1"/>
</dbReference>
<dbReference type="PANTHER" id="PTHR11931">
    <property type="entry name" value="PHOSPHOGLYCERATE MUTASE"/>
    <property type="match status" value="1"/>
</dbReference>
<dbReference type="PROSITE" id="PS00175">
    <property type="entry name" value="PG_MUTASE"/>
    <property type="match status" value="1"/>
</dbReference>
<name>A0AAN8JXV9_PATCE</name>
<sequence>MATYTLVLIRHGESEWNQKNLFCGWHDADLSETGLKEAKLAGQSLKEKGYTFDVAFTSVLKRAIKTLFLVQDELDLHWLPVHRHWRLNERHYGALQGLDKAETAKKYGDEQVHIWRRSYDIPPPALTPDDERWSGKDRRYSTLDSSCVPACECLKDTVARVLPYWYDNIVPAIKSGQRVLISAHGNSLRALVKYLDNMTDDAILALNIPTGIPLVYKLDADLKPIEHFYLGDQEQVKAAMEKVANQGKAKK</sequence>
<dbReference type="GO" id="GO:0004619">
    <property type="term" value="F:phosphoglycerate mutase activity"/>
    <property type="evidence" value="ECO:0007669"/>
    <property type="project" value="UniProtKB-EC"/>
</dbReference>
<evidence type="ECO:0000256" key="8">
    <source>
        <dbReference type="PIRSR" id="PIRSR613078-3"/>
    </source>
</evidence>
<comment type="catalytic activity">
    <reaction evidence="1 9">
        <text>(2R)-2-phosphoglycerate = (2R)-3-phosphoglycerate</text>
        <dbReference type="Rhea" id="RHEA:15901"/>
        <dbReference type="ChEBI" id="CHEBI:58272"/>
        <dbReference type="ChEBI" id="CHEBI:58289"/>
        <dbReference type="EC" id="5.4.2.11"/>
    </reaction>
</comment>
<dbReference type="PIRSF" id="PIRSF000709">
    <property type="entry name" value="6PFK_2-Ptase"/>
    <property type="match status" value="1"/>
</dbReference>
<gene>
    <name evidence="10" type="ORF">SNE40_007955</name>
</gene>
<feature type="active site" description="Proton donor/acceptor" evidence="6">
    <location>
        <position position="89"/>
    </location>
</feature>
<evidence type="ECO:0000256" key="3">
    <source>
        <dbReference type="ARBA" id="ARBA00006717"/>
    </source>
</evidence>
<keyword evidence="5 9" id="KW-0413">Isomerase</keyword>
<reference evidence="10 11" key="1">
    <citation type="submission" date="2024-01" db="EMBL/GenBank/DDBJ databases">
        <title>The genome of the rayed Mediterranean limpet Patella caerulea (Linnaeus, 1758).</title>
        <authorList>
            <person name="Anh-Thu Weber A."/>
            <person name="Halstead-Nussloch G."/>
        </authorList>
    </citation>
    <scope>NUCLEOTIDE SEQUENCE [LARGE SCALE GENOMIC DNA]</scope>
    <source>
        <strain evidence="10">AATW-2023a</strain>
        <tissue evidence="10">Whole specimen</tissue>
    </source>
</reference>
<dbReference type="SUPFAM" id="SSF53254">
    <property type="entry name" value="Phosphoglycerate mutase-like"/>
    <property type="match status" value="1"/>
</dbReference>
<dbReference type="HAMAP" id="MF_01039">
    <property type="entry name" value="PGAM_GpmA"/>
    <property type="match status" value="1"/>
</dbReference>
<evidence type="ECO:0000256" key="6">
    <source>
        <dbReference type="PIRSR" id="PIRSR613078-1"/>
    </source>
</evidence>
<comment type="similarity">
    <text evidence="3 9">Belongs to the phosphoglycerate mutase family. BPG-dependent PGAM subfamily.</text>
</comment>
<dbReference type="Gene3D" id="3.40.50.1240">
    <property type="entry name" value="Phosphoglycerate mutase-like"/>
    <property type="match status" value="1"/>
</dbReference>
<dbReference type="NCBIfam" id="TIGR01258">
    <property type="entry name" value="pgm_1"/>
    <property type="match status" value="1"/>
</dbReference>
<feature type="site" description="Transition state stabilizer" evidence="8">
    <location>
        <position position="184"/>
    </location>
</feature>
<dbReference type="FunFam" id="3.40.50.1240:FF:000003">
    <property type="entry name" value="2,3-bisphosphoglycerate-dependent phosphoglycerate mutase"/>
    <property type="match status" value="1"/>
</dbReference>
<feature type="binding site" evidence="7">
    <location>
        <position position="62"/>
    </location>
    <ligand>
        <name>substrate</name>
    </ligand>
</feature>
<dbReference type="InterPro" id="IPR029033">
    <property type="entry name" value="His_PPase_superfam"/>
</dbReference>
<evidence type="ECO:0000256" key="9">
    <source>
        <dbReference type="RuleBase" id="RU004511"/>
    </source>
</evidence>
<proteinExistence type="inferred from homology"/>
<dbReference type="Proteomes" id="UP001347796">
    <property type="component" value="Unassembled WGS sequence"/>
</dbReference>
<dbReference type="GO" id="GO:0004082">
    <property type="term" value="F:bisphosphoglycerate mutase activity"/>
    <property type="evidence" value="ECO:0007669"/>
    <property type="project" value="UniProtKB-EC"/>
</dbReference>
<comment type="caution">
    <text evidence="10">The sequence shown here is derived from an EMBL/GenBank/DDBJ whole genome shotgun (WGS) entry which is preliminary data.</text>
</comment>
<dbReference type="EMBL" id="JAZGQO010000006">
    <property type="protein sequence ID" value="KAK6185806.1"/>
    <property type="molecule type" value="Genomic_DNA"/>
</dbReference>
<comment type="catalytic activity">
    <reaction evidence="2 9">
        <text>(2R)-3-phospho-glyceroyl phosphate = (2R)-2,3-bisphosphoglycerate + H(+)</text>
        <dbReference type="Rhea" id="RHEA:17765"/>
        <dbReference type="ChEBI" id="CHEBI:15378"/>
        <dbReference type="ChEBI" id="CHEBI:57604"/>
        <dbReference type="ChEBI" id="CHEBI:58248"/>
        <dbReference type="EC" id="5.4.2.4"/>
    </reaction>
</comment>
<protein>
    <recommendedName>
        <fullName evidence="9">Phosphoglycerate mutase</fullName>
        <ecNumber evidence="9">5.4.2.11</ecNumber>
        <ecNumber evidence="9">5.4.2.4</ecNumber>
    </recommendedName>
</protein>
<dbReference type="AlphaFoldDB" id="A0AAN8JXV9"/>
<accession>A0AAN8JXV9</accession>
<dbReference type="NCBIfam" id="NF010713">
    <property type="entry name" value="PRK14115.1"/>
    <property type="match status" value="1"/>
</dbReference>
<feature type="binding site" evidence="7">
    <location>
        <position position="100"/>
    </location>
    <ligand>
        <name>substrate</name>
    </ligand>
</feature>